<organism evidence="9 10">
    <name type="scientific">Pleurostoma richardsiae</name>
    <dbReference type="NCBI Taxonomy" id="41990"/>
    <lineage>
        <taxon>Eukaryota</taxon>
        <taxon>Fungi</taxon>
        <taxon>Dikarya</taxon>
        <taxon>Ascomycota</taxon>
        <taxon>Pezizomycotina</taxon>
        <taxon>Sordariomycetes</taxon>
        <taxon>Sordariomycetidae</taxon>
        <taxon>Calosphaeriales</taxon>
        <taxon>Pleurostomataceae</taxon>
        <taxon>Pleurostoma</taxon>
    </lineage>
</organism>
<dbReference type="CDD" id="cd00067">
    <property type="entry name" value="GAL4"/>
    <property type="match status" value="1"/>
</dbReference>
<keyword evidence="10" id="KW-1185">Reference proteome</keyword>
<dbReference type="SUPFAM" id="SSF57701">
    <property type="entry name" value="Zn2/Cys6 DNA-binding domain"/>
    <property type="match status" value="1"/>
</dbReference>
<keyword evidence="5" id="KW-0804">Transcription</keyword>
<gene>
    <name evidence="9" type="ORF">NKR23_g10621</name>
</gene>
<keyword evidence="1" id="KW-0479">Metal-binding</keyword>
<feature type="compositionally biased region" description="Low complexity" evidence="7">
    <location>
        <begin position="91"/>
        <end position="103"/>
    </location>
</feature>
<keyword evidence="2" id="KW-0862">Zinc</keyword>
<dbReference type="GO" id="GO:0008270">
    <property type="term" value="F:zinc ion binding"/>
    <property type="evidence" value="ECO:0007669"/>
    <property type="project" value="InterPro"/>
</dbReference>
<keyword evidence="6" id="KW-0539">Nucleus</keyword>
<dbReference type="PANTHER" id="PTHR31944">
    <property type="entry name" value="HEME-RESPONSIVE ZINC FINGER TRANSCRIPTION FACTOR HAP1"/>
    <property type="match status" value="1"/>
</dbReference>
<evidence type="ECO:0000313" key="9">
    <source>
        <dbReference type="EMBL" id="KAJ9133747.1"/>
    </source>
</evidence>
<keyword evidence="3" id="KW-0805">Transcription regulation</keyword>
<evidence type="ECO:0000313" key="10">
    <source>
        <dbReference type="Proteomes" id="UP001174694"/>
    </source>
</evidence>
<dbReference type="Gene3D" id="4.10.240.10">
    <property type="entry name" value="Zn(2)-C6 fungal-type DNA-binding domain"/>
    <property type="match status" value="1"/>
</dbReference>
<comment type="caution">
    <text evidence="9">The sequence shown here is derived from an EMBL/GenBank/DDBJ whole genome shotgun (WGS) entry which is preliminary data.</text>
</comment>
<proteinExistence type="predicted"/>
<accession>A0AA38RCT2</accession>
<evidence type="ECO:0000256" key="7">
    <source>
        <dbReference type="SAM" id="MobiDB-lite"/>
    </source>
</evidence>
<dbReference type="AlphaFoldDB" id="A0AA38RCT2"/>
<feature type="region of interest" description="Disordered" evidence="7">
    <location>
        <begin position="85"/>
        <end position="109"/>
    </location>
</feature>
<dbReference type="GO" id="GO:0005634">
    <property type="term" value="C:nucleus"/>
    <property type="evidence" value="ECO:0007669"/>
    <property type="project" value="TreeGrafter"/>
</dbReference>
<dbReference type="SMART" id="SM00906">
    <property type="entry name" value="Fungal_trans"/>
    <property type="match status" value="1"/>
</dbReference>
<dbReference type="GO" id="GO:0000978">
    <property type="term" value="F:RNA polymerase II cis-regulatory region sequence-specific DNA binding"/>
    <property type="evidence" value="ECO:0007669"/>
    <property type="project" value="TreeGrafter"/>
</dbReference>
<feature type="domain" description="Zn(2)-C6 fungal-type" evidence="8">
    <location>
        <begin position="16"/>
        <end position="46"/>
    </location>
</feature>
<protein>
    <submittedName>
        <fullName evidence="9">C6 transcription factor</fullName>
    </submittedName>
</protein>
<keyword evidence="4" id="KW-0238">DNA-binding</keyword>
<reference evidence="9" key="1">
    <citation type="submission" date="2022-07" db="EMBL/GenBank/DDBJ databases">
        <title>Fungi with potential for degradation of polypropylene.</title>
        <authorList>
            <person name="Gostincar C."/>
        </authorList>
    </citation>
    <scope>NUCLEOTIDE SEQUENCE</scope>
    <source>
        <strain evidence="9">EXF-13308</strain>
    </source>
</reference>
<evidence type="ECO:0000256" key="2">
    <source>
        <dbReference type="ARBA" id="ARBA00022833"/>
    </source>
</evidence>
<sequence length="761" mass="85068">MSDPERERRRRRPAVSCMLCRKRKIRCNKETPCSNCVRSRNAICIYENHSPHQSPRQHLGRDQVTDPGQAQEYLTQGYMEANTLLPSDRAPSTSGTSTPVSTPASEGPAQELELMRNRIKQLEEQVSRKNPQLSNPSESIWTLNAVQTKSSLFGSFSYHDGSRLFGKCETIGKAIVHKTRLSSQSHWSNGLLHFRDTFEIIEPYVRGEASKAFCGMQRCKNLAKVIKARRAPSWPPIPRADLPPKDVADELVDCYLRASESTLRILHVPSFRKDYEALWVSPNEPNTTFLVLLKLVFAIGAVTYDEKFSLRTSALQWVYEGQLWISEPNFKARLSIQALQINLLLLRAREVVAVGGESIWIAAGSLLRTAVYMGLHRDPGRLPKRTSLASEIRRRLWNSVIELSLQASLILGTPSMISLDDFDTEPPHNFDDDQLVADDAMPRPEDHFTQASVAIALRKAFPIRLEIVNFLNAVGPQGTYEEALRLDAGLRAVYQDIRRSLHGSSHGAGQLPARFDIRVMDFIMNRYLSSLHIPFFGPSLHEAAYAFSRKVVVETSIKLWCAAYPASPIVSPQSNSQATTVSGGDDLARLAVCGYGLIRLAALQASCLLLLELRTQVQEDNSLGPVPLRRDLLSVVDDTKNWQWQCIESGETNVKGYMLTALATAQIDAIMQGSERTDMAKKMVKAIEAAEDRCLAVLEERASEGQTEGSVADFSQMSLNASIGLVEDWDFLMPGAQPNFGNFSIMSWNFNEENNQDPSVW</sequence>
<dbReference type="InterPro" id="IPR001138">
    <property type="entry name" value="Zn2Cys6_DnaBD"/>
</dbReference>
<dbReference type="CDD" id="cd12148">
    <property type="entry name" value="fungal_TF_MHR"/>
    <property type="match status" value="1"/>
</dbReference>
<evidence type="ECO:0000259" key="8">
    <source>
        <dbReference type="PROSITE" id="PS50048"/>
    </source>
</evidence>
<dbReference type="InterPro" id="IPR036864">
    <property type="entry name" value="Zn2-C6_fun-type_DNA-bd_sf"/>
</dbReference>
<dbReference type="PANTHER" id="PTHR31944:SF131">
    <property type="entry name" value="HEME-RESPONSIVE ZINC FINGER TRANSCRIPTION FACTOR HAP1"/>
    <property type="match status" value="1"/>
</dbReference>
<evidence type="ECO:0000256" key="4">
    <source>
        <dbReference type="ARBA" id="ARBA00023125"/>
    </source>
</evidence>
<evidence type="ECO:0000256" key="1">
    <source>
        <dbReference type="ARBA" id="ARBA00022723"/>
    </source>
</evidence>
<dbReference type="SMART" id="SM00066">
    <property type="entry name" value="GAL4"/>
    <property type="match status" value="1"/>
</dbReference>
<dbReference type="GO" id="GO:0001228">
    <property type="term" value="F:DNA-binding transcription activator activity, RNA polymerase II-specific"/>
    <property type="evidence" value="ECO:0007669"/>
    <property type="project" value="TreeGrafter"/>
</dbReference>
<dbReference type="PROSITE" id="PS00463">
    <property type="entry name" value="ZN2_CY6_FUNGAL_1"/>
    <property type="match status" value="1"/>
</dbReference>
<dbReference type="Pfam" id="PF00172">
    <property type="entry name" value="Zn_clus"/>
    <property type="match status" value="1"/>
</dbReference>
<dbReference type="InterPro" id="IPR007219">
    <property type="entry name" value="XnlR_reg_dom"/>
</dbReference>
<evidence type="ECO:0000256" key="5">
    <source>
        <dbReference type="ARBA" id="ARBA00023163"/>
    </source>
</evidence>
<dbReference type="EMBL" id="JANBVO010000048">
    <property type="protein sequence ID" value="KAJ9133747.1"/>
    <property type="molecule type" value="Genomic_DNA"/>
</dbReference>
<name>A0AA38RCT2_9PEZI</name>
<dbReference type="Proteomes" id="UP001174694">
    <property type="component" value="Unassembled WGS sequence"/>
</dbReference>
<evidence type="ECO:0000256" key="6">
    <source>
        <dbReference type="ARBA" id="ARBA00023242"/>
    </source>
</evidence>
<evidence type="ECO:0000256" key="3">
    <source>
        <dbReference type="ARBA" id="ARBA00023015"/>
    </source>
</evidence>
<dbReference type="InterPro" id="IPR051430">
    <property type="entry name" value="Fungal_TF_Env_Response"/>
</dbReference>
<dbReference type="Pfam" id="PF04082">
    <property type="entry name" value="Fungal_trans"/>
    <property type="match status" value="1"/>
</dbReference>
<dbReference type="GO" id="GO:0006351">
    <property type="term" value="P:DNA-templated transcription"/>
    <property type="evidence" value="ECO:0007669"/>
    <property type="project" value="InterPro"/>
</dbReference>
<dbReference type="PROSITE" id="PS50048">
    <property type="entry name" value="ZN2_CY6_FUNGAL_2"/>
    <property type="match status" value="1"/>
</dbReference>